<dbReference type="PANTHER" id="PTHR21340:SF0">
    <property type="entry name" value="BIS(5'-NUCLEOSYL)-TETRAPHOSPHATASE [ASYMMETRICAL]"/>
    <property type="match status" value="1"/>
</dbReference>
<evidence type="ECO:0000313" key="3">
    <source>
        <dbReference type="EMBL" id="GIH76057.1"/>
    </source>
</evidence>
<gene>
    <name evidence="3" type="ORF">Plo01_24860</name>
</gene>
<keyword evidence="1" id="KW-0378">Hydrolase</keyword>
<comment type="caution">
    <text evidence="3">The sequence shown here is derived from an EMBL/GenBank/DDBJ whole genome shotgun (WGS) entry which is preliminary data.</text>
</comment>
<dbReference type="PANTHER" id="PTHR21340">
    <property type="entry name" value="DIADENOSINE 5,5-P1,P4-TETRAPHOSPHATE PYROPHOSPHOHYDROLASE MUTT"/>
    <property type="match status" value="1"/>
</dbReference>
<feature type="domain" description="Nudix hydrolase" evidence="2">
    <location>
        <begin position="61"/>
        <end position="195"/>
    </location>
</feature>
<dbReference type="InterPro" id="IPR015797">
    <property type="entry name" value="NUDIX_hydrolase-like_dom_sf"/>
</dbReference>
<evidence type="ECO:0000313" key="4">
    <source>
        <dbReference type="Proteomes" id="UP000616724"/>
    </source>
</evidence>
<dbReference type="AlphaFoldDB" id="A0A8J3RHY7"/>
<dbReference type="Proteomes" id="UP000616724">
    <property type="component" value="Unassembled WGS sequence"/>
</dbReference>
<reference evidence="3 4" key="1">
    <citation type="submission" date="2021-01" db="EMBL/GenBank/DDBJ databases">
        <title>Whole genome shotgun sequence of Planobispora longispora NBRC 13918.</title>
        <authorList>
            <person name="Komaki H."/>
            <person name="Tamura T."/>
        </authorList>
    </citation>
    <scope>NUCLEOTIDE SEQUENCE [LARGE SCALE GENOMIC DNA]</scope>
    <source>
        <strain evidence="3 4">NBRC 13918</strain>
    </source>
</reference>
<dbReference type="GO" id="GO:0006167">
    <property type="term" value="P:AMP biosynthetic process"/>
    <property type="evidence" value="ECO:0007669"/>
    <property type="project" value="TreeGrafter"/>
</dbReference>
<organism evidence="3 4">
    <name type="scientific">Planobispora longispora</name>
    <dbReference type="NCBI Taxonomy" id="28887"/>
    <lineage>
        <taxon>Bacteria</taxon>
        <taxon>Bacillati</taxon>
        <taxon>Actinomycetota</taxon>
        <taxon>Actinomycetes</taxon>
        <taxon>Streptosporangiales</taxon>
        <taxon>Streptosporangiaceae</taxon>
        <taxon>Planobispora</taxon>
    </lineage>
</organism>
<dbReference type="RefSeq" id="WP_239316189.1">
    <property type="nucleotide sequence ID" value="NZ_BOOH01000019.1"/>
</dbReference>
<accession>A0A8J3RHY7</accession>
<evidence type="ECO:0000256" key="1">
    <source>
        <dbReference type="ARBA" id="ARBA00022801"/>
    </source>
</evidence>
<proteinExistence type="predicted"/>
<name>A0A8J3RHY7_9ACTN</name>
<keyword evidence="4" id="KW-1185">Reference proteome</keyword>
<dbReference type="Pfam" id="PF00293">
    <property type="entry name" value="NUDIX"/>
    <property type="match status" value="1"/>
</dbReference>
<protein>
    <submittedName>
        <fullName evidence="3">DNA mismatch repair protein MutT</fullName>
    </submittedName>
</protein>
<dbReference type="PROSITE" id="PS51462">
    <property type="entry name" value="NUDIX"/>
    <property type="match status" value="1"/>
</dbReference>
<dbReference type="GO" id="GO:0006754">
    <property type="term" value="P:ATP biosynthetic process"/>
    <property type="evidence" value="ECO:0007669"/>
    <property type="project" value="TreeGrafter"/>
</dbReference>
<evidence type="ECO:0000259" key="2">
    <source>
        <dbReference type="PROSITE" id="PS51462"/>
    </source>
</evidence>
<dbReference type="SUPFAM" id="SSF55811">
    <property type="entry name" value="Nudix"/>
    <property type="match status" value="1"/>
</dbReference>
<dbReference type="InterPro" id="IPR000086">
    <property type="entry name" value="NUDIX_hydrolase_dom"/>
</dbReference>
<dbReference type="GO" id="GO:0004081">
    <property type="term" value="F:bis(5'-nucleosyl)-tetraphosphatase (asymmetrical) activity"/>
    <property type="evidence" value="ECO:0007669"/>
    <property type="project" value="TreeGrafter"/>
</dbReference>
<dbReference type="EMBL" id="BOOH01000019">
    <property type="protein sequence ID" value="GIH76057.1"/>
    <property type="molecule type" value="Genomic_DNA"/>
</dbReference>
<dbReference type="Gene3D" id="3.90.79.10">
    <property type="entry name" value="Nucleoside Triphosphate Pyrophosphohydrolase"/>
    <property type="match status" value="1"/>
</dbReference>
<sequence length="199" mass="22392">MAADESMSTGQRSDPLRACLLHQIRDITPWDAQESAHAAWAMNWISSEAPLHRTRKPDVPEPHLVSYFVALNSREEVLLVAHRKAGLWLPSGGHVEPGETPWAAVVRECQEELHIPAVPSPLAGDRPFFITVTRTRGEGSHTDVSLWYVLDIETISSYDREEFAGIKWLTLPQVLDEPIEILDPHMHRFTRKLIAALAP</sequence>
<dbReference type="InterPro" id="IPR051325">
    <property type="entry name" value="Nudix_hydrolase_domain"/>
</dbReference>